<feature type="region of interest" description="Disordered" evidence="8">
    <location>
        <begin position="15"/>
        <end position="141"/>
    </location>
</feature>
<keyword evidence="6" id="KW-0418">Kinase</keyword>
<keyword evidence="11" id="KW-1185">Reference proteome</keyword>
<evidence type="ECO:0000256" key="8">
    <source>
        <dbReference type="SAM" id="MobiDB-lite"/>
    </source>
</evidence>
<dbReference type="GO" id="GO:0051731">
    <property type="term" value="F:polynucleotide 5'-hydroxyl-kinase activity"/>
    <property type="evidence" value="ECO:0007669"/>
    <property type="project" value="InterPro"/>
</dbReference>
<proteinExistence type="inferred from homology"/>
<comment type="similarity">
    <text evidence="1">Belongs to the Clp1 family. NOL9/GRC3 subfamily.</text>
</comment>
<dbReference type="InterPro" id="IPR027417">
    <property type="entry name" value="P-loop_NTPase"/>
</dbReference>
<organism evidence="10 11">
    <name type="scientific">Filobasidium floriforme</name>
    <dbReference type="NCBI Taxonomy" id="5210"/>
    <lineage>
        <taxon>Eukaryota</taxon>
        <taxon>Fungi</taxon>
        <taxon>Dikarya</taxon>
        <taxon>Basidiomycota</taxon>
        <taxon>Agaricomycotina</taxon>
        <taxon>Tremellomycetes</taxon>
        <taxon>Filobasidiales</taxon>
        <taxon>Filobasidiaceae</taxon>
        <taxon>Filobasidium</taxon>
    </lineage>
</organism>
<keyword evidence="7" id="KW-0067">ATP-binding</keyword>
<name>A0A8K0JH31_9TREE</name>
<dbReference type="GO" id="GO:0005524">
    <property type="term" value="F:ATP binding"/>
    <property type="evidence" value="ECO:0007669"/>
    <property type="project" value="UniProtKB-KW"/>
</dbReference>
<evidence type="ECO:0000256" key="5">
    <source>
        <dbReference type="ARBA" id="ARBA00022741"/>
    </source>
</evidence>
<feature type="compositionally biased region" description="Basic and acidic residues" evidence="8">
    <location>
        <begin position="104"/>
        <end position="116"/>
    </location>
</feature>
<evidence type="ECO:0000259" key="9">
    <source>
        <dbReference type="Pfam" id="PF16575"/>
    </source>
</evidence>
<dbReference type="Proteomes" id="UP000812966">
    <property type="component" value="Unassembled WGS sequence"/>
</dbReference>
<gene>
    <name evidence="10" type="ORF">FFLO_06543</name>
</gene>
<evidence type="ECO:0000256" key="6">
    <source>
        <dbReference type="ARBA" id="ARBA00022777"/>
    </source>
</evidence>
<dbReference type="GO" id="GO:0000448">
    <property type="term" value="P:cleavage in ITS2 between 5.8S rRNA and LSU-rRNA of tricistronic rRNA transcript (SSU-rRNA, 5.8S rRNA, LSU-rRNA)"/>
    <property type="evidence" value="ECO:0007669"/>
    <property type="project" value="TreeGrafter"/>
</dbReference>
<dbReference type="AlphaFoldDB" id="A0A8K0JH31"/>
<dbReference type="Gene3D" id="3.40.50.300">
    <property type="entry name" value="P-loop containing nucleotide triphosphate hydrolases"/>
    <property type="match status" value="1"/>
</dbReference>
<evidence type="ECO:0000256" key="1">
    <source>
        <dbReference type="ARBA" id="ARBA00011003"/>
    </source>
</evidence>
<comment type="caution">
    <text evidence="10">The sequence shown here is derived from an EMBL/GenBank/DDBJ whole genome shotgun (WGS) entry which is preliminary data.</text>
</comment>
<keyword evidence="4" id="KW-0808">Transferase</keyword>
<feature type="domain" description="Clp1 P-loop" evidence="9">
    <location>
        <begin position="392"/>
        <end position="543"/>
    </location>
</feature>
<accession>A0A8K0JH31</accession>
<evidence type="ECO:0000256" key="4">
    <source>
        <dbReference type="ARBA" id="ARBA00022679"/>
    </source>
</evidence>
<evidence type="ECO:0000256" key="7">
    <source>
        <dbReference type="ARBA" id="ARBA00022840"/>
    </source>
</evidence>
<evidence type="ECO:0000256" key="3">
    <source>
        <dbReference type="ARBA" id="ARBA00019824"/>
    </source>
</evidence>
<dbReference type="PANTHER" id="PTHR12755">
    <property type="entry name" value="CLEAVAGE/POLYADENYLATION FACTOR IA SUBUNIT CLP1P"/>
    <property type="match status" value="1"/>
</dbReference>
<keyword evidence="5" id="KW-0547">Nucleotide-binding</keyword>
<dbReference type="Pfam" id="PF16575">
    <property type="entry name" value="CLP1_P"/>
    <property type="match status" value="1"/>
</dbReference>
<protein>
    <recommendedName>
        <fullName evidence="3">Polynucleotide 5'-hydroxyl-kinase GRC3</fullName>
    </recommendedName>
    <alternativeName>
        <fullName evidence="2">Polynucleotide 5'-hydroxyl-kinase grc3</fullName>
    </alternativeName>
</protein>
<sequence>MSAVAARKAALAAKLAAESANPSPVSTPVATPTPVAIPEPIVQDIVIESPQASSSRATTPNKKGGKKSTPRRAGREAGKREVEKQVEQRYYQESTAEKRKKGDKRINRVYEEHADESSSPVAVASIEQDDGSRSQSEDDEEMDFSALELLQTITNGRPKKKRRISSDEPKTHSNFEIQQGRNICRISADKLSGFGSVAQYGNAVCISMCQDEFITFSGMALITPLRDSLSLYSSIIHPAVGSRDIKPLRLFAPLTSPLPVIRPQISGRIRASCPLLAALDLPKEMLGAGRTVFLMQELNCGLERLGQAVMTLGKVWPEVGSRGAFGLRGAFPLLHTPEHAVYPHVTPESWFLALQTLSGEDAESPDETDGDRCDADDEAFDRSAPLVAIVKGPKRSGKSTFAREALNRLLNRYESVAYLDCDLGQSEFGPGGTVGLYIVDRPLLGPSYTHPLQPVRSHFVGSLNPRLESAHYIESIASLLEHYRYELQYPLDRVHDVNADRITEVVPLVINTQGWVKGLGADLLDQIEAMVQATHTLAFDANGFDNGEGDESRPFTGEDYEVGSERTLGGGFGRIVQLEAAPTSGLFSRFSPADTRTLSTIAYLHARFTAQDEVVWDFSEALVGMLPWEVDVDQVIKEVYLSGEGSDGVVADDLGTALNGSIVGLIERTGEPVDTLQRYVPGRALPSSTETHCIGLGLVRAASPDNTMIQLLTPVPSARFARISTIVKGDLELPLCGSLDWKSSTMTEEGLLGVPWDEVPFLTVKPERGVGMGKRKFRRNIMRKNQAV</sequence>
<reference evidence="10" key="1">
    <citation type="submission" date="2020-04" db="EMBL/GenBank/DDBJ databases">
        <title>Analysis of mating type loci in Filobasidium floriforme.</title>
        <authorList>
            <person name="Nowrousian M."/>
        </authorList>
    </citation>
    <scope>NUCLEOTIDE SEQUENCE</scope>
    <source>
        <strain evidence="10">CBS 6242</strain>
    </source>
</reference>
<evidence type="ECO:0000313" key="11">
    <source>
        <dbReference type="Proteomes" id="UP000812966"/>
    </source>
</evidence>
<dbReference type="PANTHER" id="PTHR12755:SF3">
    <property type="entry name" value="POLYNUCLEOTIDE 5'-HYDROXYL-KINASE NOL9"/>
    <property type="match status" value="1"/>
</dbReference>
<dbReference type="InterPro" id="IPR032319">
    <property type="entry name" value="CLP1_P"/>
</dbReference>
<feature type="compositionally biased region" description="Basic residues" evidence="8">
    <location>
        <begin position="63"/>
        <end position="72"/>
    </location>
</feature>
<dbReference type="InterPro" id="IPR045116">
    <property type="entry name" value="Clp1/Grc3"/>
</dbReference>
<dbReference type="EMBL" id="JABELV010000222">
    <property type="protein sequence ID" value="KAG7527878.1"/>
    <property type="molecule type" value="Genomic_DNA"/>
</dbReference>
<feature type="compositionally biased region" description="Polar residues" evidence="8">
    <location>
        <begin position="50"/>
        <end position="61"/>
    </location>
</feature>
<dbReference type="OrthoDB" id="2405412at2759"/>
<feature type="compositionally biased region" description="Low complexity" evidence="8">
    <location>
        <begin position="15"/>
        <end position="42"/>
    </location>
</feature>
<evidence type="ECO:0000313" key="10">
    <source>
        <dbReference type="EMBL" id="KAG7527878.1"/>
    </source>
</evidence>
<feature type="compositionally biased region" description="Basic and acidic residues" evidence="8">
    <location>
        <begin position="73"/>
        <end position="87"/>
    </location>
</feature>
<dbReference type="GO" id="GO:0005634">
    <property type="term" value="C:nucleus"/>
    <property type="evidence" value="ECO:0007669"/>
    <property type="project" value="TreeGrafter"/>
</dbReference>
<evidence type="ECO:0000256" key="2">
    <source>
        <dbReference type="ARBA" id="ARBA00018706"/>
    </source>
</evidence>